<feature type="domain" description="Helix-turn-helix" evidence="1">
    <location>
        <begin position="15"/>
        <end position="63"/>
    </location>
</feature>
<dbReference type="GO" id="GO:0003677">
    <property type="term" value="F:DNA binding"/>
    <property type="evidence" value="ECO:0007669"/>
    <property type="project" value="InterPro"/>
</dbReference>
<reference evidence="2" key="1">
    <citation type="journal article" date="2021" name="PeerJ">
        <title>Extensive microbial diversity within the chicken gut microbiome revealed by metagenomics and culture.</title>
        <authorList>
            <person name="Gilroy R."/>
            <person name="Ravi A."/>
            <person name="Getino M."/>
            <person name="Pursley I."/>
            <person name="Horton D.L."/>
            <person name="Alikhan N.F."/>
            <person name="Baker D."/>
            <person name="Gharbi K."/>
            <person name="Hall N."/>
            <person name="Watson M."/>
            <person name="Adriaenssens E.M."/>
            <person name="Foster-Nyarko E."/>
            <person name="Jarju S."/>
            <person name="Secka A."/>
            <person name="Antonio M."/>
            <person name="Oren A."/>
            <person name="Chaudhuri R.R."/>
            <person name="La Ragione R."/>
            <person name="Hildebrand F."/>
            <person name="Pallen M.J."/>
        </authorList>
    </citation>
    <scope>NUCLEOTIDE SEQUENCE</scope>
    <source>
        <strain evidence="2">ChiBcec18-1249</strain>
    </source>
</reference>
<dbReference type="NCBIfam" id="TIGR01764">
    <property type="entry name" value="excise"/>
    <property type="match status" value="1"/>
</dbReference>
<dbReference type="EMBL" id="DWZJ01000084">
    <property type="protein sequence ID" value="HJB13871.1"/>
    <property type="molecule type" value="Genomic_DNA"/>
</dbReference>
<reference evidence="2" key="2">
    <citation type="submission" date="2021-04" db="EMBL/GenBank/DDBJ databases">
        <authorList>
            <person name="Gilroy R."/>
        </authorList>
    </citation>
    <scope>NUCLEOTIDE SEQUENCE</scope>
    <source>
        <strain evidence="2">ChiBcec18-1249</strain>
    </source>
</reference>
<dbReference type="Proteomes" id="UP000823824">
    <property type="component" value="Unassembled WGS sequence"/>
</dbReference>
<dbReference type="InterPro" id="IPR041657">
    <property type="entry name" value="HTH_17"/>
</dbReference>
<dbReference type="AlphaFoldDB" id="A0A9D2LJW4"/>
<evidence type="ECO:0000313" key="3">
    <source>
        <dbReference type="Proteomes" id="UP000823824"/>
    </source>
</evidence>
<name>A0A9D2LJW4_9FIRM</name>
<organism evidence="2 3">
    <name type="scientific">Candidatus Oscillibacter excrementigallinarum</name>
    <dbReference type="NCBI Taxonomy" id="2838716"/>
    <lineage>
        <taxon>Bacteria</taxon>
        <taxon>Bacillati</taxon>
        <taxon>Bacillota</taxon>
        <taxon>Clostridia</taxon>
        <taxon>Eubacteriales</taxon>
        <taxon>Oscillospiraceae</taxon>
        <taxon>Oscillibacter</taxon>
    </lineage>
</organism>
<evidence type="ECO:0000259" key="1">
    <source>
        <dbReference type="Pfam" id="PF12728"/>
    </source>
</evidence>
<evidence type="ECO:0000313" key="2">
    <source>
        <dbReference type="EMBL" id="HJB13871.1"/>
    </source>
</evidence>
<protein>
    <submittedName>
        <fullName evidence="2">Helix-turn-helix domain-containing protein</fullName>
    </submittedName>
</protein>
<dbReference type="InterPro" id="IPR010093">
    <property type="entry name" value="SinI_DNA-bd"/>
</dbReference>
<sequence>MSSDYRSFDDLPLTLRVEDLMPILGIGRNTAYELVRSGKIRSIRIGRQLRIPKDALVAYLSGRNR</sequence>
<proteinExistence type="predicted"/>
<gene>
    <name evidence="2" type="ORF">H9787_09180</name>
</gene>
<dbReference type="Pfam" id="PF12728">
    <property type="entry name" value="HTH_17"/>
    <property type="match status" value="1"/>
</dbReference>
<comment type="caution">
    <text evidence="2">The sequence shown here is derived from an EMBL/GenBank/DDBJ whole genome shotgun (WGS) entry which is preliminary data.</text>
</comment>
<accession>A0A9D2LJW4</accession>